<evidence type="ECO:0000256" key="8">
    <source>
        <dbReference type="ARBA" id="ARBA00031256"/>
    </source>
</evidence>
<comment type="function">
    <text evidence="9">Component of the Mediator complex, a coactivator involved in the regulated transcription of nearly all RNA polymerase II-dependent genes. Mediator functions as a bridge to convey information from gene-specific regulatory proteins to the basal RNA polymerase II transcription machinery. Mediator is recruited to promoters by direct interactions with regulatory proteins and serves as a scaffold for the assembly of a functional preinitiation complex with RNA polymerase II and the general transcription factors.</text>
</comment>
<dbReference type="EMBL" id="LN736362">
    <property type="protein sequence ID" value="CEP61381.1"/>
    <property type="molecule type" value="Genomic_DNA"/>
</dbReference>
<evidence type="ECO:0000313" key="10">
    <source>
        <dbReference type="EMBL" id="CEP61381.1"/>
    </source>
</evidence>
<evidence type="ECO:0000256" key="7">
    <source>
        <dbReference type="ARBA" id="ARBA00023242"/>
    </source>
</evidence>
<dbReference type="GO" id="GO:0060261">
    <property type="term" value="P:positive regulation of transcription initiation by RNA polymerase II"/>
    <property type="evidence" value="ECO:0007669"/>
    <property type="project" value="EnsemblFungi"/>
</dbReference>
<comment type="subunit">
    <text evidence="9">Component of the Mediator complex.</text>
</comment>
<dbReference type="GO" id="GO:0051123">
    <property type="term" value="P:RNA polymerase II preinitiation complex assembly"/>
    <property type="evidence" value="ECO:0007669"/>
    <property type="project" value="EnsemblFungi"/>
</dbReference>
<dbReference type="GO" id="GO:0032968">
    <property type="term" value="P:positive regulation of transcription elongation by RNA polymerase II"/>
    <property type="evidence" value="ECO:0007669"/>
    <property type="project" value="EnsemblFungi"/>
</dbReference>
<gene>
    <name evidence="9" type="primary">MED5</name>
    <name evidence="10" type="ORF">LALA0_S03e01596g</name>
</gene>
<dbReference type="STRING" id="1245769.A0A0C7N442"/>
<dbReference type="Proteomes" id="UP000054304">
    <property type="component" value="Unassembled WGS sequence"/>
</dbReference>
<dbReference type="Pfam" id="PF08689">
    <property type="entry name" value="Med5"/>
    <property type="match status" value="1"/>
</dbReference>
<organism evidence="10 11">
    <name type="scientific">Lachancea lanzarotensis</name>
    <dbReference type="NCBI Taxonomy" id="1245769"/>
    <lineage>
        <taxon>Eukaryota</taxon>
        <taxon>Fungi</taxon>
        <taxon>Dikarya</taxon>
        <taxon>Ascomycota</taxon>
        <taxon>Saccharomycotina</taxon>
        <taxon>Saccharomycetes</taxon>
        <taxon>Saccharomycetales</taxon>
        <taxon>Saccharomycetaceae</taxon>
        <taxon>Lachancea</taxon>
    </lineage>
</organism>
<evidence type="ECO:0000256" key="5">
    <source>
        <dbReference type="ARBA" id="ARBA00023159"/>
    </source>
</evidence>
<accession>A0A0C7N442</accession>
<dbReference type="HOGENOM" id="CLU_281615_0_0_1"/>
<dbReference type="GO" id="GO:0016592">
    <property type="term" value="C:mediator complex"/>
    <property type="evidence" value="ECO:0007669"/>
    <property type="project" value="EnsemblFungi"/>
</dbReference>
<keyword evidence="4 9" id="KW-0805">Transcription regulation</keyword>
<dbReference type="OrthoDB" id="5322661at2759"/>
<dbReference type="PANTHER" id="PTHR35784">
    <property type="entry name" value="MEDIATOR OF RNA POLYMERASE II TRANSCRIPTION SUBUNIT 5"/>
    <property type="match status" value="1"/>
</dbReference>
<evidence type="ECO:0000256" key="6">
    <source>
        <dbReference type="ARBA" id="ARBA00023163"/>
    </source>
</evidence>
<comment type="similarity">
    <text evidence="2 9">Belongs to the Mediator complex subunit 5 family.</text>
</comment>
<keyword evidence="11" id="KW-1185">Reference proteome</keyword>
<dbReference type="GO" id="GO:0003712">
    <property type="term" value="F:transcription coregulator activity"/>
    <property type="evidence" value="ECO:0007669"/>
    <property type="project" value="InterPro"/>
</dbReference>
<name>A0A0C7N442_9SACH</name>
<evidence type="ECO:0000256" key="9">
    <source>
        <dbReference type="RuleBase" id="RU364142"/>
    </source>
</evidence>
<evidence type="ECO:0000256" key="3">
    <source>
        <dbReference type="ARBA" id="ARBA00020628"/>
    </source>
</evidence>
<dbReference type="PANTHER" id="PTHR35784:SF1">
    <property type="entry name" value="MEDIATOR OF RNA POLYMERASE II TRANSCRIPTION SUBUNIT 5"/>
    <property type="match status" value="1"/>
</dbReference>
<dbReference type="InterPro" id="IPR014801">
    <property type="entry name" value="Mediator_Med5_fun"/>
</dbReference>
<evidence type="ECO:0000256" key="2">
    <source>
        <dbReference type="ARBA" id="ARBA00008782"/>
    </source>
</evidence>
<keyword evidence="5 9" id="KW-0010">Activator</keyword>
<evidence type="ECO:0000256" key="1">
    <source>
        <dbReference type="ARBA" id="ARBA00004123"/>
    </source>
</evidence>
<comment type="subcellular location">
    <subcellularLocation>
        <location evidence="1 9">Nucleus</location>
    </subcellularLocation>
</comment>
<protein>
    <recommendedName>
        <fullName evidence="3 9">Mediator of RNA polymerase II transcription subunit 5</fullName>
    </recommendedName>
    <alternativeName>
        <fullName evidence="8 9">Mediator complex subunit 5</fullName>
    </alternativeName>
</protein>
<keyword evidence="6 9" id="KW-0804">Transcription</keyword>
<reference evidence="10 11" key="1">
    <citation type="submission" date="2014-12" db="EMBL/GenBank/DDBJ databases">
        <authorList>
            <person name="Neuveglise Cecile"/>
        </authorList>
    </citation>
    <scope>NUCLEOTIDE SEQUENCE [LARGE SCALE GENOMIC DNA]</scope>
    <source>
        <strain evidence="10 11">CBS 12615</strain>
    </source>
</reference>
<dbReference type="GO" id="GO:0070847">
    <property type="term" value="C:core mediator complex"/>
    <property type="evidence" value="ECO:0007669"/>
    <property type="project" value="EnsemblFungi"/>
</dbReference>
<evidence type="ECO:0000313" key="11">
    <source>
        <dbReference type="Proteomes" id="UP000054304"/>
    </source>
</evidence>
<keyword evidence="7 9" id="KW-0539">Nucleus</keyword>
<evidence type="ECO:0000256" key="4">
    <source>
        <dbReference type="ARBA" id="ARBA00023015"/>
    </source>
</evidence>
<sequence length="1073" mass="120534">MEEKRDSVYALALNCAKRHLPPAQFVNFYNELVNELYGSIINSSEDAKSEFKVDVYEELSGCLLRILESQPCMLLSDYVNEVLLVNYNTELAHRLFPKLYTIKNLSHLAVLLSKASAFFLDLNDKLLIDQICSDLSDLIIPCIFAVDFGAQSDQIVLAVAKFLRNVSSLSTNPISVTDIKTKDKIDIFMSQLAKANKLLYRKICHNFESIFKFDGVPSSDANEYSPNSLVSPSAVSPKFKGIPSATARGSNSVVSSSAKSQNGKLVRFCKNLWLNNKILNWSTNSRDFISDYGAIEAAIIVDAIAGSKSVEKVMTDLIETSFTSFAQFVSNKLYHQPNFNFYLLEKQWTIFITKQLPLHILECIPKSPESVVSALEDLDHKVVKVLKSYASDKDDSKTGGNDLFEDVPNKNMDIRHEFLKNLIILGCQPPSILNDYLREDHVVDTKSLLCNDTVVIRNAQGVKESISDFLRFIKEKIYALDVESLFDIVDSSMESNDSDIVQVLRKFDTLAASKQRELSEAFHEIFCESARTFDCKTFSKICCLMCFNLSHSLTTILTFVAPARFLAVATEFIDETWETHMKQSNAANDDIEPNTEFACFSYGLILIINITRLYNIPLVESMPSSFKLSSKSFTVKLLSSLGNITPQLDLYSTANSKETLENWVRDLFVNGSLSDSLIKYADARDITKLIPFIFKQSILSVEAGAIRDISTLTGGFEYFLQPFLIGGLLGIVFWSENYLTSLKTKNLSRELLDSIFEMFSSVLNPSTLNEESRPLHTLILRLNAVPILKAARTFLNQSASNYGIYSSDSIGGPKLESLISHLERICSTANLYSVEPGTLGSENGYLRKELPWCSFSLTAENSINGILNNQINSFWNMHSSTYYNLDYLFAFIDIMTPANFFEASLSSLRSKAFGSLRSNGRFRKTDKETSASLDYFFHFLVTHDLRRASDKVELLNFMTSLEEVDTNGLKLVVESNSQAKVEQPSDEDFDILFGEDTSIPGNETDIAINDTKTGDKSELKASIFLGSSFSIVLCDLLLDKKALLELSYIAQEEYEELKFLHDKYVEILRSDAV</sequence>
<proteinExistence type="inferred from homology"/>
<dbReference type="AlphaFoldDB" id="A0A0C7N442"/>